<dbReference type="PANTHER" id="PTHR32546:SF26">
    <property type="entry name" value="SMOG, ISOFORM D"/>
    <property type="match status" value="1"/>
</dbReference>
<evidence type="ECO:0000256" key="10">
    <source>
        <dbReference type="ARBA" id="ARBA00023157"/>
    </source>
</evidence>
<evidence type="ECO:0000256" key="2">
    <source>
        <dbReference type="ARBA" id="ARBA00007242"/>
    </source>
</evidence>
<keyword evidence="11" id="KW-0675">Receptor</keyword>
<keyword evidence="20" id="KW-1185">Reference proteome</keyword>
<comment type="similarity">
    <text evidence="2">Belongs to the G-protein coupled receptor 3 family.</text>
</comment>
<keyword evidence="13" id="KW-0807">Transducer</keyword>
<feature type="transmembrane region" description="Helical" evidence="17">
    <location>
        <begin position="341"/>
        <end position="364"/>
    </location>
</feature>
<evidence type="ECO:0000256" key="16">
    <source>
        <dbReference type="ARBA" id="ARBA00034104"/>
    </source>
</evidence>
<dbReference type="AlphaFoldDB" id="A0A6J8B050"/>
<keyword evidence="8" id="KW-0297">G-protein coupled receptor</keyword>
<evidence type="ECO:0000259" key="18">
    <source>
        <dbReference type="PROSITE" id="PS50259"/>
    </source>
</evidence>
<dbReference type="GO" id="GO:0043005">
    <property type="term" value="C:neuron projection"/>
    <property type="evidence" value="ECO:0007669"/>
    <property type="project" value="UniProtKB-SubCell"/>
</dbReference>
<keyword evidence="3" id="KW-1003">Cell membrane</keyword>
<keyword evidence="4 17" id="KW-0812">Transmembrane</keyword>
<feature type="transmembrane region" description="Helical" evidence="17">
    <location>
        <begin position="453"/>
        <end position="475"/>
    </location>
</feature>
<feature type="transmembrane region" description="Helical" evidence="17">
    <location>
        <begin position="376"/>
        <end position="406"/>
    </location>
</feature>
<proteinExistence type="inferred from homology"/>
<keyword evidence="10" id="KW-1015">Disulfide bond</keyword>
<evidence type="ECO:0000313" key="20">
    <source>
        <dbReference type="Proteomes" id="UP000507470"/>
    </source>
</evidence>
<keyword evidence="14" id="KW-0628">Postsynaptic cell membrane</keyword>
<organism evidence="19 20">
    <name type="scientific">Mytilus coruscus</name>
    <name type="common">Sea mussel</name>
    <dbReference type="NCBI Taxonomy" id="42192"/>
    <lineage>
        <taxon>Eukaryota</taxon>
        <taxon>Metazoa</taxon>
        <taxon>Spiralia</taxon>
        <taxon>Lophotrochozoa</taxon>
        <taxon>Mollusca</taxon>
        <taxon>Bivalvia</taxon>
        <taxon>Autobranchia</taxon>
        <taxon>Pteriomorphia</taxon>
        <taxon>Mytilida</taxon>
        <taxon>Mytiloidea</taxon>
        <taxon>Mytilidae</taxon>
        <taxon>Mytilinae</taxon>
        <taxon>Mytilus</taxon>
    </lineage>
</organism>
<evidence type="ECO:0000256" key="13">
    <source>
        <dbReference type="ARBA" id="ARBA00023224"/>
    </source>
</evidence>
<evidence type="ECO:0000256" key="1">
    <source>
        <dbReference type="ARBA" id="ARBA00004487"/>
    </source>
</evidence>
<dbReference type="Gene3D" id="3.30.450.20">
    <property type="entry name" value="PAS domain"/>
    <property type="match status" value="1"/>
</dbReference>
<evidence type="ECO:0000256" key="11">
    <source>
        <dbReference type="ARBA" id="ARBA00023170"/>
    </source>
</evidence>
<dbReference type="OrthoDB" id="2129233at2759"/>
<dbReference type="EMBL" id="CACVKT020002054">
    <property type="protein sequence ID" value="CAC5374765.1"/>
    <property type="molecule type" value="Genomic_DNA"/>
</dbReference>
<evidence type="ECO:0000256" key="4">
    <source>
        <dbReference type="ARBA" id="ARBA00022692"/>
    </source>
</evidence>
<evidence type="ECO:0000256" key="6">
    <source>
        <dbReference type="ARBA" id="ARBA00022989"/>
    </source>
</evidence>
<reference evidence="19 20" key="1">
    <citation type="submission" date="2020-06" db="EMBL/GenBank/DDBJ databases">
        <authorList>
            <person name="Li R."/>
            <person name="Bekaert M."/>
        </authorList>
    </citation>
    <scope>NUCLEOTIDE SEQUENCE [LARGE SCALE GENOMIC DNA]</scope>
    <source>
        <strain evidence="20">wild</strain>
    </source>
</reference>
<feature type="domain" description="G-protein coupled receptors family 3 profile" evidence="18">
    <location>
        <begin position="376"/>
        <end position="486"/>
    </location>
</feature>
<dbReference type="GO" id="GO:0004930">
    <property type="term" value="F:G protein-coupled receptor activity"/>
    <property type="evidence" value="ECO:0007669"/>
    <property type="project" value="UniProtKB-KW"/>
</dbReference>
<evidence type="ECO:0000256" key="12">
    <source>
        <dbReference type="ARBA" id="ARBA00023180"/>
    </source>
</evidence>
<protein>
    <submittedName>
        <fullName evidence="19">GPR158</fullName>
    </submittedName>
</protein>
<sequence>MGPVKTLDDKEGDTEKEAAKLALEYVSRIEQNPCTGGTDETLDLNFNHTEWEVYIQPAILTSNFLTSVILKNNGSLDSLTDEMFFSLVRNNVNSHATLFGSCIAIEPGIYSKYSLFAPYAYRKNGIVFAHDIALSYTYQDNKTVWYSDLKNRNWENATRTVSKTKYRSGNTSLPGKEMVFLSAKLEDGHWTKPYFDCGGGNIWMVTYASPIFSLDLTGKPKFQGKASVDIELTNIDVNQCDLDTRHSSSDFDVFRGTHRCPSTTECKFLKGQGFKRGDYECFCTKGYYFPDVNAQVKAFSGLEMENSFDTTQYKCLLCKEECSKCVDDSPCLYQFQFLFRFLLLLANLLTFIAIGVLFAITVYFRDESVMKAGSPIFLMLMCAGGLLICSTTFVSVEAFLLMVGVYMCYIGRKAPGHFNESKYMTWAVYNGILLGSFLLILIHLIGNSYGPDILYLFQCLQIQVFVTITLTLIFIPKLLALYRKDDLKMTNDSFNLAYGCKHMRTNSIDIIQTKAVATQTYENDGANSKDVYLKLQLQTNGIEANPRHSVGTQTYGNKSMEQKVFTDLTKYESQIDFGNLQ</sequence>
<dbReference type="PROSITE" id="PS50259">
    <property type="entry name" value="G_PROTEIN_RECEP_F3_4"/>
    <property type="match status" value="1"/>
</dbReference>
<keyword evidence="12" id="KW-0325">Glycoprotein</keyword>
<dbReference type="InterPro" id="IPR054714">
    <property type="entry name" value="GPR158_179_extracellular"/>
</dbReference>
<evidence type="ECO:0000256" key="9">
    <source>
        <dbReference type="ARBA" id="ARBA00023136"/>
    </source>
</evidence>
<name>A0A6J8B050_MYTCO</name>
<accession>A0A6J8B050</accession>
<evidence type="ECO:0000256" key="5">
    <source>
        <dbReference type="ARBA" id="ARBA00022729"/>
    </source>
</evidence>
<keyword evidence="6 17" id="KW-1133">Transmembrane helix</keyword>
<evidence type="ECO:0000256" key="7">
    <source>
        <dbReference type="ARBA" id="ARBA00023018"/>
    </source>
</evidence>
<dbReference type="Pfam" id="PF00003">
    <property type="entry name" value="7tm_3"/>
    <property type="match status" value="1"/>
</dbReference>
<dbReference type="GO" id="GO:0045211">
    <property type="term" value="C:postsynaptic membrane"/>
    <property type="evidence" value="ECO:0007669"/>
    <property type="project" value="UniProtKB-SubCell"/>
</dbReference>
<keyword evidence="7" id="KW-0770">Synapse</keyword>
<dbReference type="Pfam" id="PF22572">
    <property type="entry name" value="GPR158_179_EC"/>
    <property type="match status" value="1"/>
</dbReference>
<keyword evidence="15" id="KW-0966">Cell projection</keyword>
<dbReference type="Proteomes" id="UP000507470">
    <property type="component" value="Unassembled WGS sequence"/>
</dbReference>
<dbReference type="PANTHER" id="PTHR32546">
    <property type="entry name" value="G-PROTEIN COUPLED RECEPTOR 158-RELATED"/>
    <property type="match status" value="1"/>
</dbReference>
<comment type="subcellular location">
    <subcellularLocation>
        <location evidence="1">Cell projection</location>
        <location evidence="1">Neuron projection</location>
    </subcellularLocation>
    <subcellularLocation>
        <location evidence="16">Postsynaptic cell membrane</location>
        <topology evidence="16">Multi-pass membrane protein</topology>
    </subcellularLocation>
</comment>
<dbReference type="InterPro" id="IPR043458">
    <property type="entry name" value="GPR158/179"/>
</dbReference>
<gene>
    <name evidence="19" type="ORF">MCOR_12039</name>
</gene>
<dbReference type="InterPro" id="IPR017978">
    <property type="entry name" value="GPCR_3_C"/>
</dbReference>
<evidence type="ECO:0000256" key="14">
    <source>
        <dbReference type="ARBA" id="ARBA00023257"/>
    </source>
</evidence>
<keyword evidence="9 17" id="KW-0472">Membrane</keyword>
<evidence type="ECO:0000256" key="3">
    <source>
        <dbReference type="ARBA" id="ARBA00022475"/>
    </source>
</evidence>
<evidence type="ECO:0000256" key="17">
    <source>
        <dbReference type="SAM" id="Phobius"/>
    </source>
</evidence>
<evidence type="ECO:0000313" key="19">
    <source>
        <dbReference type="EMBL" id="CAC5374765.1"/>
    </source>
</evidence>
<evidence type="ECO:0000256" key="8">
    <source>
        <dbReference type="ARBA" id="ARBA00023040"/>
    </source>
</evidence>
<evidence type="ECO:0000256" key="15">
    <source>
        <dbReference type="ARBA" id="ARBA00023273"/>
    </source>
</evidence>
<dbReference type="CDD" id="cd12913">
    <property type="entry name" value="PDC1_MCP_like"/>
    <property type="match status" value="1"/>
</dbReference>
<feature type="transmembrane region" description="Helical" evidence="17">
    <location>
        <begin position="427"/>
        <end position="447"/>
    </location>
</feature>
<keyword evidence="5" id="KW-0732">Signal</keyword>